<evidence type="ECO:0000256" key="1">
    <source>
        <dbReference type="ARBA" id="ARBA00004141"/>
    </source>
</evidence>
<name>A0A0V8LY18_9CHLR</name>
<keyword evidence="5" id="KW-0813">Transport</keyword>
<feature type="transmembrane region" description="Helical" evidence="5">
    <location>
        <begin position="212"/>
        <end position="235"/>
    </location>
</feature>
<sequence length="360" mass="40084">MNSFLNMLNANFKQFLRDKTALFFTLAFPVLFIIMFGLVFSGTDKINYDVALVNEDDSQISQGIVQAFSQVSIFSVQDNPRDDSLQLLTDGKLKAVIILPEGLGQAALSGQTTEVQVYYDGSQTSVNQIILPVVKEILQSINREITQTPVLFEISEETIQTKDMSMMSFFIPGVLAMSIMFLGIYSAMPLIQQREKKILKRLGASPISRSTIIFSQVVLRLGLAVLQTVIIIVIGQLMFGVEILGNWWLLLGLVMLGTLSFISLGFLVASLAKTEEGAMPIVQLIQFPMMFLSGIFFPLEYMPDFMRPVVNALPLTYLGDAFRQVMVDGAPAFPLGVDLLVVTGWLVVCMVISVRFFRWE</sequence>
<dbReference type="Proteomes" id="UP000053577">
    <property type="component" value="Unassembled WGS sequence"/>
</dbReference>
<evidence type="ECO:0000256" key="4">
    <source>
        <dbReference type="ARBA" id="ARBA00023136"/>
    </source>
</evidence>
<keyword evidence="3 5" id="KW-1133">Transmembrane helix</keyword>
<dbReference type="PANTHER" id="PTHR43027:SF2">
    <property type="entry name" value="TRANSPORT PERMEASE PROTEIN"/>
    <property type="match status" value="1"/>
</dbReference>
<evidence type="ECO:0000313" key="7">
    <source>
        <dbReference type="EMBL" id="BAZ97256.1"/>
    </source>
</evidence>
<dbReference type="PRINTS" id="PR00164">
    <property type="entry name" value="ABC2TRNSPORT"/>
</dbReference>
<dbReference type="PROSITE" id="PS51012">
    <property type="entry name" value="ABC_TM2"/>
    <property type="match status" value="1"/>
</dbReference>
<evidence type="ECO:0000313" key="8">
    <source>
        <dbReference type="EMBL" id="KSV16402.1"/>
    </source>
</evidence>
<evidence type="ECO:0000256" key="2">
    <source>
        <dbReference type="ARBA" id="ARBA00022692"/>
    </source>
</evidence>
<dbReference type="InterPro" id="IPR052902">
    <property type="entry name" value="ABC-2_transporter"/>
</dbReference>
<keyword evidence="5" id="KW-1003">Cell membrane</keyword>
<organism evidence="8 9">
    <name type="scientific">Dehalococcoides mccartyi</name>
    <dbReference type="NCBI Taxonomy" id="61435"/>
    <lineage>
        <taxon>Bacteria</taxon>
        <taxon>Bacillati</taxon>
        <taxon>Chloroflexota</taxon>
        <taxon>Dehalococcoidia</taxon>
        <taxon>Dehalococcoidales</taxon>
        <taxon>Dehalococcoidaceae</taxon>
        <taxon>Dehalococcoides</taxon>
    </lineage>
</organism>
<dbReference type="EMBL" id="JGYD01000026">
    <property type="protein sequence ID" value="KSV16402.1"/>
    <property type="molecule type" value="Genomic_DNA"/>
</dbReference>
<reference evidence="7 10" key="2">
    <citation type="journal article" date="2017" name="Sci. Rep.">
        <title>Isolation and genomic characterization of a Dehalococcoides strain suggests genomic rearrangement during culture.</title>
        <authorList>
            <person name="Yohda M."/>
            <person name="Ikegami K."/>
            <person name="Aita Y."/>
            <person name="Kitajima M."/>
            <person name="Takechi A."/>
            <person name="Iwamoto M."/>
            <person name="Fukuda T."/>
            <person name="Tamura N."/>
            <person name="Shibasaki J."/>
            <person name="Koike S."/>
            <person name="Komatsu D."/>
            <person name="Miyagi S."/>
            <person name="Nishimura M."/>
            <person name="Uchino Y."/>
            <person name="Shiroma A."/>
            <person name="Shimoji M."/>
            <person name="Tamotsu H."/>
            <person name="Ashimine N."/>
            <person name="Shinzato M."/>
            <person name="Ohki S."/>
            <person name="Nakano K."/>
            <person name="Teruya K."/>
            <person name="Satou K."/>
            <person name="Hirano T."/>
            <person name="Yagi O."/>
        </authorList>
    </citation>
    <scope>NUCLEOTIDE SEQUENCE [LARGE SCALE GENOMIC DNA]</scope>
    <source>
        <strain evidence="7 10">UCH-ATV1</strain>
    </source>
</reference>
<dbReference type="eggNOG" id="COG0842">
    <property type="taxonomic scope" value="Bacteria"/>
</dbReference>
<dbReference type="InterPro" id="IPR047817">
    <property type="entry name" value="ABC2_TM_bact-type"/>
</dbReference>
<dbReference type="GO" id="GO:0140359">
    <property type="term" value="F:ABC-type transporter activity"/>
    <property type="evidence" value="ECO:0007669"/>
    <property type="project" value="InterPro"/>
</dbReference>
<dbReference type="GO" id="GO:0043190">
    <property type="term" value="C:ATP-binding cassette (ABC) transporter complex"/>
    <property type="evidence" value="ECO:0007669"/>
    <property type="project" value="InterPro"/>
</dbReference>
<protein>
    <recommendedName>
        <fullName evidence="5">Transport permease protein</fullName>
    </recommendedName>
</protein>
<dbReference type="InterPro" id="IPR013525">
    <property type="entry name" value="ABC2_TM"/>
</dbReference>
<dbReference type="EMBL" id="AP017649">
    <property type="protein sequence ID" value="BAZ97256.1"/>
    <property type="molecule type" value="Genomic_DNA"/>
</dbReference>
<feature type="transmembrane region" description="Helical" evidence="5">
    <location>
        <begin position="247"/>
        <end position="269"/>
    </location>
</feature>
<keyword evidence="4 5" id="KW-0472">Membrane</keyword>
<evidence type="ECO:0000313" key="9">
    <source>
        <dbReference type="Proteomes" id="UP000053577"/>
    </source>
</evidence>
<gene>
    <name evidence="8" type="ORF">DA01_04010</name>
    <name evidence="7" type="ORF">DEHALATV1_0628</name>
</gene>
<evidence type="ECO:0000256" key="3">
    <source>
        <dbReference type="ARBA" id="ARBA00022989"/>
    </source>
</evidence>
<feature type="transmembrane region" description="Helical" evidence="5">
    <location>
        <begin position="169"/>
        <end position="191"/>
    </location>
</feature>
<proteinExistence type="inferred from homology"/>
<dbReference type="InterPro" id="IPR000412">
    <property type="entry name" value="ABC_2_transport"/>
</dbReference>
<feature type="domain" description="ABC transmembrane type-2" evidence="6">
    <location>
        <begin position="135"/>
        <end position="360"/>
    </location>
</feature>
<keyword evidence="2 5" id="KW-0812">Transmembrane</keyword>
<dbReference type="OrthoDB" id="9788252at2"/>
<reference evidence="8 9" key="1">
    <citation type="journal article" date="2015" name="Sci. Rep.">
        <title>A comparative genomics and reductive dehalogenase gene transcription study of two chloroethene-respiring bacteria, Dehalococcoides mccartyi strains MB and 11a.</title>
        <authorList>
            <person name="Low A."/>
            <person name="Shen Z."/>
            <person name="Cheng D."/>
            <person name="Rogers M.J."/>
            <person name="Lee P.K."/>
            <person name="He J."/>
        </authorList>
    </citation>
    <scope>NUCLEOTIDE SEQUENCE [LARGE SCALE GENOMIC DNA]</scope>
    <source>
        <strain evidence="8 9">MB</strain>
    </source>
</reference>
<dbReference type="PATRIC" id="fig|61435.5.peg.800"/>
<comment type="similarity">
    <text evidence="5">Belongs to the ABC-2 integral membrane protein family.</text>
</comment>
<dbReference type="PANTHER" id="PTHR43027">
    <property type="entry name" value="DOXORUBICIN RESISTANCE ABC TRANSPORTER PERMEASE PROTEIN DRRC-RELATED"/>
    <property type="match status" value="1"/>
</dbReference>
<feature type="transmembrane region" description="Helical" evidence="5">
    <location>
        <begin position="332"/>
        <end position="357"/>
    </location>
</feature>
<accession>A0A0V8LY18</accession>
<dbReference type="Pfam" id="PF12698">
    <property type="entry name" value="ABC2_membrane_3"/>
    <property type="match status" value="1"/>
</dbReference>
<dbReference type="AlphaFoldDB" id="A0A0V8LY18"/>
<dbReference type="Gene3D" id="3.40.1710.10">
    <property type="entry name" value="abc type-2 transporter like domain"/>
    <property type="match status" value="1"/>
</dbReference>
<dbReference type="Proteomes" id="UP000218257">
    <property type="component" value="Chromosome"/>
</dbReference>
<feature type="transmembrane region" description="Helical" evidence="5">
    <location>
        <begin position="21"/>
        <end position="40"/>
    </location>
</feature>
<feature type="transmembrane region" description="Helical" evidence="5">
    <location>
        <begin position="281"/>
        <end position="299"/>
    </location>
</feature>
<dbReference type="RefSeq" id="WP_041341906.1">
    <property type="nucleotide sequence ID" value="NZ_AP017649.1"/>
</dbReference>
<evidence type="ECO:0000256" key="5">
    <source>
        <dbReference type="RuleBase" id="RU361157"/>
    </source>
</evidence>
<evidence type="ECO:0000259" key="6">
    <source>
        <dbReference type="PROSITE" id="PS51012"/>
    </source>
</evidence>
<evidence type="ECO:0000313" key="10">
    <source>
        <dbReference type="Proteomes" id="UP000218257"/>
    </source>
</evidence>
<comment type="subcellular location">
    <subcellularLocation>
        <location evidence="5">Cell membrane</location>
        <topology evidence="5">Multi-pass membrane protein</topology>
    </subcellularLocation>
    <subcellularLocation>
        <location evidence="1">Membrane</location>
        <topology evidence="1">Multi-pass membrane protein</topology>
    </subcellularLocation>
</comment>